<gene>
    <name evidence="1" type="ORF">CPAG_00022</name>
</gene>
<evidence type="ECO:0000313" key="1">
    <source>
        <dbReference type="EMBL" id="KMM63668.1"/>
    </source>
</evidence>
<dbReference type="EMBL" id="DS268109">
    <property type="protein sequence ID" value="KMM63668.1"/>
    <property type="molecule type" value="Genomic_DNA"/>
</dbReference>
<dbReference type="AlphaFoldDB" id="A0A0J6F0U4"/>
<reference evidence="2" key="3">
    <citation type="journal article" date="2010" name="Genome Res.">
        <title>Population genomic sequencing of Coccidioides fungi reveals recent hybridization and transposon control.</title>
        <authorList>
            <person name="Neafsey D.E."/>
            <person name="Barker B.M."/>
            <person name="Sharpton T.J."/>
            <person name="Stajich J.E."/>
            <person name="Park D.J."/>
            <person name="Whiston E."/>
            <person name="Hung C.-Y."/>
            <person name="McMahan C."/>
            <person name="White J."/>
            <person name="Sykes S."/>
            <person name="Heiman D."/>
            <person name="Young S."/>
            <person name="Zeng Q."/>
            <person name="Abouelleil A."/>
            <person name="Aftuck L."/>
            <person name="Bessette D."/>
            <person name="Brown A."/>
            <person name="FitzGerald M."/>
            <person name="Lui A."/>
            <person name="Macdonald J.P."/>
            <person name="Priest M."/>
            <person name="Orbach M.J."/>
            <person name="Galgiani J.N."/>
            <person name="Kirkland T.N."/>
            <person name="Cole G.T."/>
            <person name="Birren B.W."/>
            <person name="Henn M.R."/>
            <person name="Taylor J.W."/>
            <person name="Rounsley S.D."/>
        </authorList>
    </citation>
    <scope>NUCLEOTIDE SEQUENCE [LARGE SCALE GENOMIC DNA]</scope>
    <source>
        <strain evidence="2">RMSCC 3488</strain>
    </source>
</reference>
<reference evidence="1 2" key="1">
    <citation type="submission" date="2007-06" db="EMBL/GenBank/DDBJ databases">
        <title>The Genome Sequence of Coccidioides posadasii RMSCC_3488.</title>
        <authorList>
            <consortium name="Coccidioides Genome Resources Consortium"/>
            <consortium name="The Broad Institute Genome Sequencing Platform"/>
            <person name="Henn M.R."/>
            <person name="Sykes S."/>
            <person name="Young S."/>
            <person name="Jaffe D."/>
            <person name="Berlin A."/>
            <person name="Alvarez P."/>
            <person name="Butler J."/>
            <person name="Gnerre S."/>
            <person name="Grabherr M."/>
            <person name="Mauceli E."/>
            <person name="Brockman W."/>
            <person name="Kodira C."/>
            <person name="Alvarado L."/>
            <person name="Zeng Q."/>
            <person name="Crawford M."/>
            <person name="Antoine C."/>
            <person name="Devon K."/>
            <person name="Galgiani J."/>
            <person name="Orsborn K."/>
            <person name="Lewis M.L."/>
            <person name="Nusbaum C."/>
            <person name="Galagan J."/>
            <person name="Birren B."/>
        </authorList>
    </citation>
    <scope>NUCLEOTIDE SEQUENCE [LARGE SCALE GENOMIC DNA]</scope>
    <source>
        <strain evidence="1 2">RMSCC 3488</strain>
    </source>
</reference>
<protein>
    <submittedName>
        <fullName evidence="1">Uncharacterized protein</fullName>
    </submittedName>
</protein>
<proteinExistence type="predicted"/>
<name>A0A0J6F0U4_COCPO</name>
<organism evidence="1 2">
    <name type="scientific">Coccidioides posadasii RMSCC 3488</name>
    <dbReference type="NCBI Taxonomy" id="454284"/>
    <lineage>
        <taxon>Eukaryota</taxon>
        <taxon>Fungi</taxon>
        <taxon>Dikarya</taxon>
        <taxon>Ascomycota</taxon>
        <taxon>Pezizomycotina</taxon>
        <taxon>Eurotiomycetes</taxon>
        <taxon>Eurotiomycetidae</taxon>
        <taxon>Onygenales</taxon>
        <taxon>Onygenaceae</taxon>
        <taxon>Coccidioides</taxon>
    </lineage>
</organism>
<dbReference type="VEuPathDB" id="FungiDB:CPAG_00022"/>
<reference evidence="2" key="2">
    <citation type="journal article" date="2009" name="Genome Res.">
        <title>Comparative genomic analyses of the human fungal pathogens Coccidioides and their relatives.</title>
        <authorList>
            <person name="Sharpton T.J."/>
            <person name="Stajich J.E."/>
            <person name="Rounsley S.D."/>
            <person name="Gardner M.J."/>
            <person name="Wortman J.R."/>
            <person name="Jordar V.S."/>
            <person name="Maiti R."/>
            <person name="Kodira C.D."/>
            <person name="Neafsey D.E."/>
            <person name="Zeng Q."/>
            <person name="Hung C.-Y."/>
            <person name="McMahan C."/>
            <person name="Muszewska A."/>
            <person name="Grynberg M."/>
            <person name="Mandel M.A."/>
            <person name="Kellner E.M."/>
            <person name="Barker B.M."/>
            <person name="Galgiani J.N."/>
            <person name="Orbach M.J."/>
            <person name="Kirkland T.N."/>
            <person name="Cole G.T."/>
            <person name="Henn M.R."/>
            <person name="Birren B.W."/>
            <person name="Taylor J.W."/>
        </authorList>
    </citation>
    <scope>NUCLEOTIDE SEQUENCE [LARGE SCALE GENOMIC DNA]</scope>
    <source>
        <strain evidence="2">RMSCC 3488</strain>
    </source>
</reference>
<dbReference type="Proteomes" id="UP000054567">
    <property type="component" value="Unassembled WGS sequence"/>
</dbReference>
<accession>A0A0J6F0U4</accession>
<evidence type="ECO:0000313" key="2">
    <source>
        <dbReference type="Proteomes" id="UP000054567"/>
    </source>
</evidence>
<sequence length="76" mass="8404">MFVHSCKGFAGESLQAFSAESFDFALDSNRTWLQQSYSAAGGALIKQDTVRGNLHDPVYSMKRTMKLLINILQGCT</sequence>